<dbReference type="Pfam" id="PF13882">
    <property type="entry name" value="Bravo_FIGEY"/>
    <property type="match status" value="1"/>
</dbReference>
<keyword evidence="12" id="KW-1185">Reference proteome</keyword>
<dbReference type="AlphaFoldDB" id="A0AA89BTT4"/>
<sequence length="657" mass="72671">MDRVKGRGERGAVGGREGMGRKGGRGRKGLGGGRKGGGRREEGGRRGRYTWKKDGVVVPNSQIVGVNETSGVISFLGIQSADFGTYQCYASNDYGTAVSKPFKVARALLGQFLTTLTDDVECKPYELCSVQCAGKPKCTPASECKYEWKIGEGTDDNVQPTKRIAVGKDGYLHFLYLDPTSDITTKNGLRKVYGCGIWNEVLKLFKKGGETTIKVTEIKSTPSKAEPAGIDHTDDKVQVRGQGQLTCIFKGYPVPDIEWLKPDNTRITTNDKYSIEDYGRRLVIRDAEEGDEGEYKCLGNNPSGMNVTMRPYLNVTFAPFLRNNEQMKNQIKPAGSNATFSCDAISLQNPPEDPPSPPKWYKNGEEIPSDQIGQGKNYTVSADKKVLTVLDVKKGEDTGNFLCESYNSEGTLYKDALLKVIDPIDLSYPPEGVVIDVEVSLGDSLNLGVFATTDPNYVLRYDWEYQAESSDPAQPVQPVMVDNNPYWTLFNGRRNLSIDTTVFGDEEKDIFQVVGHYRVKVHHQYESKMVTFNVFTNIIPIFGIIFLIIVIILIICMLFRNKGGVYLVDKKEVAAGHDPERELRDSGFHDLSRGDDDDNPKMDQVSLSDDFDKDVGSDDDSMADYDGDLNASKFNEDGSFIGLYGDKKSKTGGTTTV</sequence>
<feature type="domain" description="Ig-like" evidence="10">
    <location>
        <begin position="319"/>
        <end position="419"/>
    </location>
</feature>
<dbReference type="GO" id="GO:0043025">
    <property type="term" value="C:neuronal cell body"/>
    <property type="evidence" value="ECO:0007669"/>
    <property type="project" value="TreeGrafter"/>
</dbReference>
<dbReference type="InterPro" id="IPR003598">
    <property type="entry name" value="Ig_sub2"/>
</dbReference>
<dbReference type="InterPro" id="IPR007110">
    <property type="entry name" value="Ig-like_dom"/>
</dbReference>
<dbReference type="GO" id="GO:0030424">
    <property type="term" value="C:axon"/>
    <property type="evidence" value="ECO:0007669"/>
    <property type="project" value="TreeGrafter"/>
</dbReference>
<evidence type="ECO:0000259" key="10">
    <source>
        <dbReference type="PROSITE" id="PS50835"/>
    </source>
</evidence>
<dbReference type="SMART" id="SM00409">
    <property type="entry name" value="IG"/>
    <property type="match status" value="3"/>
</dbReference>
<feature type="domain" description="Ig-like" evidence="10">
    <location>
        <begin position="227"/>
        <end position="308"/>
    </location>
</feature>
<feature type="region of interest" description="Disordered" evidence="8">
    <location>
        <begin position="1"/>
        <end position="47"/>
    </location>
</feature>
<evidence type="ECO:0000256" key="2">
    <source>
        <dbReference type="ARBA" id="ARBA00022692"/>
    </source>
</evidence>
<accession>A0AA89BTT4</accession>
<dbReference type="GO" id="GO:0050808">
    <property type="term" value="P:synapse organization"/>
    <property type="evidence" value="ECO:0007669"/>
    <property type="project" value="TreeGrafter"/>
</dbReference>
<dbReference type="SMART" id="SM00408">
    <property type="entry name" value="IGc2"/>
    <property type="match status" value="2"/>
</dbReference>
<feature type="region of interest" description="Disordered" evidence="8">
    <location>
        <begin position="579"/>
        <end position="657"/>
    </location>
</feature>
<proteinExistence type="predicted"/>
<evidence type="ECO:0000313" key="11">
    <source>
        <dbReference type="EMBL" id="KAK3087120.1"/>
    </source>
</evidence>
<feature type="compositionally biased region" description="Basic and acidic residues" evidence="8">
    <location>
        <begin position="38"/>
        <end position="47"/>
    </location>
</feature>
<dbReference type="PANTHER" id="PTHR45080:SF8">
    <property type="entry name" value="IG-LIKE DOMAIN-CONTAINING PROTEIN"/>
    <property type="match status" value="1"/>
</dbReference>
<evidence type="ECO:0000256" key="4">
    <source>
        <dbReference type="ARBA" id="ARBA00022889"/>
    </source>
</evidence>
<evidence type="ECO:0000256" key="5">
    <source>
        <dbReference type="ARBA" id="ARBA00022989"/>
    </source>
</evidence>
<evidence type="ECO:0000256" key="6">
    <source>
        <dbReference type="ARBA" id="ARBA00023136"/>
    </source>
</evidence>
<dbReference type="InterPro" id="IPR013783">
    <property type="entry name" value="Ig-like_fold"/>
</dbReference>
<dbReference type="GO" id="GO:0005886">
    <property type="term" value="C:plasma membrane"/>
    <property type="evidence" value="ECO:0007669"/>
    <property type="project" value="TreeGrafter"/>
</dbReference>
<protein>
    <recommendedName>
        <fullName evidence="10">Ig-like domain-containing protein</fullName>
    </recommendedName>
</protein>
<reference evidence="11" key="1">
    <citation type="submission" date="2019-08" db="EMBL/GenBank/DDBJ databases">
        <title>The improved chromosome-level genome for the pearl oyster Pinctada fucata martensii using PacBio sequencing and Hi-C.</title>
        <authorList>
            <person name="Zheng Z."/>
        </authorList>
    </citation>
    <scope>NUCLEOTIDE SEQUENCE</scope>
    <source>
        <strain evidence="11">ZZ-2019</strain>
        <tissue evidence="11">Adductor muscle</tissue>
    </source>
</reference>
<keyword evidence="2 9" id="KW-0812">Transmembrane</keyword>
<dbReference type="GO" id="GO:0007156">
    <property type="term" value="P:homophilic cell adhesion via plasma membrane adhesion molecules"/>
    <property type="evidence" value="ECO:0007669"/>
    <property type="project" value="TreeGrafter"/>
</dbReference>
<dbReference type="SUPFAM" id="SSF48726">
    <property type="entry name" value="Immunoglobulin"/>
    <property type="match status" value="3"/>
</dbReference>
<evidence type="ECO:0000256" key="3">
    <source>
        <dbReference type="ARBA" id="ARBA00022729"/>
    </source>
</evidence>
<organism evidence="11 12">
    <name type="scientific">Pinctada imbricata</name>
    <name type="common">Atlantic pearl-oyster</name>
    <name type="synonym">Pinctada martensii</name>
    <dbReference type="NCBI Taxonomy" id="66713"/>
    <lineage>
        <taxon>Eukaryota</taxon>
        <taxon>Metazoa</taxon>
        <taxon>Spiralia</taxon>
        <taxon>Lophotrochozoa</taxon>
        <taxon>Mollusca</taxon>
        <taxon>Bivalvia</taxon>
        <taxon>Autobranchia</taxon>
        <taxon>Pteriomorphia</taxon>
        <taxon>Pterioida</taxon>
        <taxon>Pterioidea</taxon>
        <taxon>Pteriidae</taxon>
        <taxon>Pinctada</taxon>
    </lineage>
</organism>
<keyword evidence="3" id="KW-0732">Signal</keyword>
<dbReference type="InterPro" id="IPR013098">
    <property type="entry name" value="Ig_I-set"/>
</dbReference>
<evidence type="ECO:0000256" key="7">
    <source>
        <dbReference type="ARBA" id="ARBA00023157"/>
    </source>
</evidence>
<keyword evidence="5 9" id="KW-1133">Transmembrane helix</keyword>
<dbReference type="Pfam" id="PF07679">
    <property type="entry name" value="I-set"/>
    <property type="match status" value="1"/>
</dbReference>
<evidence type="ECO:0000256" key="8">
    <source>
        <dbReference type="SAM" id="MobiDB-lite"/>
    </source>
</evidence>
<dbReference type="InterPro" id="IPR036179">
    <property type="entry name" value="Ig-like_dom_sf"/>
</dbReference>
<keyword evidence="6 9" id="KW-0472">Membrane</keyword>
<comment type="subcellular location">
    <subcellularLocation>
        <location evidence="1">Membrane</location>
        <topology evidence="1">Single-pass type I membrane protein</topology>
    </subcellularLocation>
</comment>
<dbReference type="EMBL" id="VSWD01000011">
    <property type="protein sequence ID" value="KAK3087120.1"/>
    <property type="molecule type" value="Genomic_DNA"/>
</dbReference>
<dbReference type="InterPro" id="IPR003599">
    <property type="entry name" value="Ig_sub"/>
</dbReference>
<dbReference type="Proteomes" id="UP001186944">
    <property type="component" value="Unassembled WGS sequence"/>
</dbReference>
<evidence type="ECO:0000256" key="9">
    <source>
        <dbReference type="SAM" id="Phobius"/>
    </source>
</evidence>
<evidence type="ECO:0000256" key="1">
    <source>
        <dbReference type="ARBA" id="ARBA00004479"/>
    </source>
</evidence>
<feature type="compositionally biased region" description="Basic and acidic residues" evidence="8">
    <location>
        <begin position="1"/>
        <end position="10"/>
    </location>
</feature>
<dbReference type="InterPro" id="IPR050958">
    <property type="entry name" value="Cell_Adh-Cytoskel_Orgn"/>
</dbReference>
<gene>
    <name evidence="11" type="ORF">FSP39_001929</name>
</gene>
<feature type="transmembrane region" description="Helical" evidence="9">
    <location>
        <begin position="538"/>
        <end position="559"/>
    </location>
</feature>
<dbReference type="Gene3D" id="2.60.40.10">
    <property type="entry name" value="Immunoglobulins"/>
    <property type="match status" value="3"/>
</dbReference>
<keyword evidence="7" id="KW-1015">Disulfide bond</keyword>
<dbReference type="PANTHER" id="PTHR45080">
    <property type="entry name" value="CONTACTIN 5"/>
    <property type="match status" value="1"/>
</dbReference>
<name>A0AA89BTT4_PINIB</name>
<dbReference type="GO" id="GO:0008046">
    <property type="term" value="F:axon guidance receptor activity"/>
    <property type="evidence" value="ECO:0007669"/>
    <property type="project" value="TreeGrafter"/>
</dbReference>
<feature type="domain" description="Ig-like" evidence="10">
    <location>
        <begin position="49"/>
        <end position="99"/>
    </location>
</feature>
<feature type="compositionally biased region" description="Basic and acidic residues" evidence="8">
    <location>
        <begin position="579"/>
        <end position="594"/>
    </location>
</feature>
<keyword evidence="4" id="KW-0130">Cell adhesion</keyword>
<comment type="caution">
    <text evidence="11">The sequence shown here is derived from an EMBL/GenBank/DDBJ whole genome shotgun (WGS) entry which is preliminary data.</text>
</comment>
<dbReference type="PROSITE" id="PS50835">
    <property type="entry name" value="IG_LIKE"/>
    <property type="match status" value="3"/>
</dbReference>
<dbReference type="InterPro" id="IPR026966">
    <property type="entry name" value="Neurofascin/L1/NrCAM_C"/>
</dbReference>
<feature type="compositionally biased region" description="Acidic residues" evidence="8">
    <location>
        <begin position="609"/>
        <end position="627"/>
    </location>
</feature>
<evidence type="ECO:0000313" key="12">
    <source>
        <dbReference type="Proteomes" id="UP001186944"/>
    </source>
</evidence>